<name>A0AA36EHM1_LACSI</name>
<evidence type="ECO:0000256" key="1">
    <source>
        <dbReference type="ARBA" id="ARBA00022723"/>
    </source>
</evidence>
<keyword evidence="2 4" id="KW-0863">Zinc-finger</keyword>
<dbReference type="PROSITE" id="PS01359">
    <property type="entry name" value="ZF_PHD_1"/>
    <property type="match status" value="1"/>
</dbReference>
<keyword evidence="3" id="KW-0862">Zinc</keyword>
<dbReference type="SUPFAM" id="SSF46689">
    <property type="entry name" value="Homeodomain-like"/>
    <property type="match status" value="1"/>
</dbReference>
<evidence type="ECO:0000256" key="2">
    <source>
        <dbReference type="ARBA" id="ARBA00022771"/>
    </source>
</evidence>
<feature type="domain" description="PHD-type" evidence="6">
    <location>
        <begin position="110"/>
        <end position="157"/>
    </location>
</feature>
<evidence type="ECO:0000256" key="3">
    <source>
        <dbReference type="ARBA" id="ARBA00022833"/>
    </source>
</evidence>
<dbReference type="GO" id="GO:0008270">
    <property type="term" value="F:zinc ion binding"/>
    <property type="evidence" value="ECO:0007669"/>
    <property type="project" value="UniProtKB-KW"/>
</dbReference>
<keyword evidence="9" id="KW-1185">Reference proteome</keyword>
<dbReference type="InterPro" id="IPR011011">
    <property type="entry name" value="Znf_FYVE_PHD"/>
</dbReference>
<dbReference type="EMBL" id="OX465084">
    <property type="protein sequence ID" value="CAI9296653.1"/>
    <property type="molecule type" value="Genomic_DNA"/>
</dbReference>
<dbReference type="InterPro" id="IPR013083">
    <property type="entry name" value="Znf_RING/FYVE/PHD"/>
</dbReference>
<dbReference type="PROSITE" id="PS50016">
    <property type="entry name" value="ZF_PHD_2"/>
    <property type="match status" value="1"/>
</dbReference>
<dbReference type="InterPro" id="IPR001005">
    <property type="entry name" value="SANT/Myb"/>
</dbReference>
<keyword evidence="1" id="KW-0479">Metal-binding</keyword>
<accession>A0AA36EHM1</accession>
<dbReference type="SMART" id="SM00249">
    <property type="entry name" value="PHD"/>
    <property type="match status" value="1"/>
</dbReference>
<dbReference type="SUPFAM" id="SSF57903">
    <property type="entry name" value="FYVE/PHD zinc finger"/>
    <property type="match status" value="1"/>
</dbReference>
<gene>
    <name evidence="8" type="ORF">LSALG_LOCUS35508</name>
</gene>
<sequence length="280" mass="32377">MDCRSTPTLQLSDSDISIGQTPYRSTSFPPLRLYRALKMASLKHPNQPETINHDANGAISSYQHQRSMTNNEDGEDDWYHKEINDILAKRQMFFSSNCRNIETSTHCKERNQCMKCSKGGQLLVCSSKSCSFVFHESCLFFTSDPSGKFYCPFCKYSQLISNYRIIKKKASLARNDVASFNGLVLPKMPHERLYLSDHIKPCTRLVVPQRRRRRIPVPWTKSEEDTLKKWVEKFLGESDGGFIPWRMILELGVSVFQKSRTPVDLKDKWRNMQKASKCSI</sequence>
<dbReference type="Gene3D" id="3.30.40.10">
    <property type="entry name" value="Zinc/RING finger domain, C3HC4 (zinc finger)"/>
    <property type="match status" value="1"/>
</dbReference>
<evidence type="ECO:0000256" key="4">
    <source>
        <dbReference type="PROSITE-ProRule" id="PRU00146"/>
    </source>
</evidence>
<evidence type="ECO:0000259" key="6">
    <source>
        <dbReference type="PROSITE" id="PS50016"/>
    </source>
</evidence>
<feature type="region of interest" description="Disordered" evidence="5">
    <location>
        <begin position="1"/>
        <end position="23"/>
    </location>
</feature>
<dbReference type="InterPro" id="IPR019786">
    <property type="entry name" value="Zinc_finger_PHD-type_CS"/>
</dbReference>
<evidence type="ECO:0000313" key="8">
    <source>
        <dbReference type="EMBL" id="CAI9296653.1"/>
    </source>
</evidence>
<dbReference type="Proteomes" id="UP001177003">
    <property type="component" value="Chromosome 8"/>
</dbReference>
<dbReference type="AlphaFoldDB" id="A0AA36EHM1"/>
<evidence type="ECO:0008006" key="10">
    <source>
        <dbReference type="Google" id="ProtNLM"/>
    </source>
</evidence>
<protein>
    <recommendedName>
        <fullName evidence="10">Myb-like domain-containing protein</fullName>
    </recommendedName>
</protein>
<proteinExistence type="predicted"/>
<evidence type="ECO:0000256" key="5">
    <source>
        <dbReference type="SAM" id="MobiDB-lite"/>
    </source>
</evidence>
<dbReference type="Gene3D" id="1.10.246.220">
    <property type="match status" value="1"/>
</dbReference>
<dbReference type="InterPro" id="IPR001965">
    <property type="entry name" value="Znf_PHD"/>
</dbReference>
<reference evidence="8" key="1">
    <citation type="submission" date="2023-04" db="EMBL/GenBank/DDBJ databases">
        <authorList>
            <person name="Vijverberg K."/>
            <person name="Xiong W."/>
            <person name="Schranz E."/>
        </authorList>
    </citation>
    <scope>NUCLEOTIDE SEQUENCE</scope>
</reference>
<evidence type="ECO:0000259" key="7">
    <source>
        <dbReference type="PROSITE" id="PS50090"/>
    </source>
</evidence>
<dbReference type="InterPro" id="IPR009057">
    <property type="entry name" value="Homeodomain-like_sf"/>
</dbReference>
<organism evidence="8 9">
    <name type="scientific">Lactuca saligna</name>
    <name type="common">Willowleaf lettuce</name>
    <dbReference type="NCBI Taxonomy" id="75948"/>
    <lineage>
        <taxon>Eukaryota</taxon>
        <taxon>Viridiplantae</taxon>
        <taxon>Streptophyta</taxon>
        <taxon>Embryophyta</taxon>
        <taxon>Tracheophyta</taxon>
        <taxon>Spermatophyta</taxon>
        <taxon>Magnoliopsida</taxon>
        <taxon>eudicotyledons</taxon>
        <taxon>Gunneridae</taxon>
        <taxon>Pentapetalae</taxon>
        <taxon>asterids</taxon>
        <taxon>campanulids</taxon>
        <taxon>Asterales</taxon>
        <taxon>Asteraceae</taxon>
        <taxon>Cichorioideae</taxon>
        <taxon>Cichorieae</taxon>
        <taxon>Lactucinae</taxon>
        <taxon>Lactuca</taxon>
    </lineage>
</organism>
<dbReference type="PROSITE" id="PS50090">
    <property type="entry name" value="MYB_LIKE"/>
    <property type="match status" value="1"/>
</dbReference>
<dbReference type="CDD" id="cd11660">
    <property type="entry name" value="SANT_TRF"/>
    <property type="match status" value="1"/>
</dbReference>
<dbReference type="InterPro" id="IPR019787">
    <property type="entry name" value="Znf_PHD-finger"/>
</dbReference>
<dbReference type="PANTHER" id="PTHR47863:SF4">
    <property type="entry name" value="RING_FYVE_PHD ZINC FINGER SUPERFAMILY PROTEIN"/>
    <property type="match status" value="1"/>
</dbReference>
<evidence type="ECO:0000313" key="9">
    <source>
        <dbReference type="Proteomes" id="UP001177003"/>
    </source>
</evidence>
<dbReference type="PANTHER" id="PTHR47863">
    <property type="entry name" value="RING/FYVE/PHD ZINC FINGER SUPERFAMILY PROTEIN"/>
    <property type="match status" value="1"/>
</dbReference>
<feature type="domain" description="Myb-like" evidence="7">
    <location>
        <begin position="218"/>
        <end position="273"/>
    </location>
</feature>